<dbReference type="InterPro" id="IPR001656">
    <property type="entry name" value="PsdUridine_synth_TruD"/>
</dbReference>
<feature type="domain" description="TRUD" evidence="5">
    <location>
        <begin position="163"/>
        <end position="309"/>
    </location>
</feature>
<dbReference type="PANTHER" id="PTHR47811">
    <property type="entry name" value="TRNA PSEUDOURIDINE SYNTHASE D"/>
    <property type="match status" value="1"/>
</dbReference>
<dbReference type="GO" id="GO:0003723">
    <property type="term" value="F:RNA binding"/>
    <property type="evidence" value="ECO:0007669"/>
    <property type="project" value="InterPro"/>
</dbReference>
<dbReference type="RefSeq" id="WP_353981408.1">
    <property type="nucleotide sequence ID" value="NZ_CP159578.1"/>
</dbReference>
<dbReference type="SUPFAM" id="SSF55120">
    <property type="entry name" value="Pseudouridine synthase"/>
    <property type="match status" value="1"/>
</dbReference>
<evidence type="ECO:0000259" key="5">
    <source>
        <dbReference type="PROSITE" id="PS50984"/>
    </source>
</evidence>
<dbReference type="Gene3D" id="3.30.2350.20">
    <property type="entry name" value="TruD, catalytic domain"/>
    <property type="match status" value="1"/>
</dbReference>
<gene>
    <name evidence="4" type="primary">truD</name>
    <name evidence="6" type="ORF">ABV408_05245</name>
</gene>
<evidence type="ECO:0000256" key="4">
    <source>
        <dbReference type="HAMAP-Rule" id="MF_01082"/>
    </source>
</evidence>
<proteinExistence type="inferred from homology"/>
<dbReference type="InterPro" id="IPR043165">
    <property type="entry name" value="TruD_insert_sf"/>
</dbReference>
<evidence type="ECO:0000256" key="1">
    <source>
        <dbReference type="ARBA" id="ARBA00007953"/>
    </source>
</evidence>
<comment type="function">
    <text evidence="4">Responsible for synthesis of pseudouridine from uracil-13 in transfer RNAs.</text>
</comment>
<dbReference type="CDD" id="cd02575">
    <property type="entry name" value="PseudoU_synth_EcTruD"/>
    <property type="match status" value="1"/>
</dbReference>
<dbReference type="GO" id="GO:0160150">
    <property type="term" value="F:tRNA pseudouridine(13) synthase activity"/>
    <property type="evidence" value="ECO:0007669"/>
    <property type="project" value="UniProtKB-EC"/>
</dbReference>
<comment type="similarity">
    <text evidence="1 4">Belongs to the pseudouridine synthase TruD family.</text>
</comment>
<dbReference type="PANTHER" id="PTHR47811:SF1">
    <property type="entry name" value="TRNA PSEUDOURIDINE SYNTHASE D"/>
    <property type="match status" value="1"/>
</dbReference>
<dbReference type="GO" id="GO:0005829">
    <property type="term" value="C:cytosol"/>
    <property type="evidence" value="ECO:0007669"/>
    <property type="project" value="TreeGrafter"/>
</dbReference>
<dbReference type="InterPro" id="IPR050170">
    <property type="entry name" value="TruD_pseudoU_synthase"/>
</dbReference>
<sequence>MSPTAPAWPPCWAYVETPPGVEGRYRESAEAFQVEEVLDFTPEGEGEHLWVWIEKRGVTTPDAARSLARQAEVALRDVGFSGLKDRDAVTRQWLSLALPGRTLAAGWETPLAERGIRVLRAVRHPRKLKRGVHRANRFRLRLDGPAASSDAVHERWTRLLAQGVPNYFGPQRFGPEGRNLQRALALFARGWRKREDPQGLLLSTARSYLFNQVLAARVADGSWCRPLAGDVLNLEGTASRFLSETVDPALEARAAAGDLHPTGPLWGQGEPHSRGDVAVLEQREAAACAALRDGLIAAGARHERRALRVLPGAARWCPAETESSAWLEFSLPRGAFATAVLRELMRHPTLV</sequence>
<dbReference type="HAMAP" id="MF_01082">
    <property type="entry name" value="TruD"/>
    <property type="match status" value="1"/>
</dbReference>
<dbReference type="EC" id="5.4.99.27" evidence="4"/>
<dbReference type="EMBL" id="CP159578">
    <property type="protein sequence ID" value="XCJ80584.1"/>
    <property type="molecule type" value="Genomic_DNA"/>
</dbReference>
<keyword evidence="3 4" id="KW-0413">Isomerase</keyword>
<dbReference type="InterPro" id="IPR042214">
    <property type="entry name" value="TruD_catalytic"/>
</dbReference>
<dbReference type="AlphaFoldDB" id="A0AB74UGX5"/>
<dbReference type="PROSITE" id="PS01268">
    <property type="entry name" value="UPF0024"/>
    <property type="match status" value="1"/>
</dbReference>
<accession>A0AB74UGX5</accession>
<evidence type="ECO:0000313" key="6">
    <source>
        <dbReference type="EMBL" id="XCJ80584.1"/>
    </source>
</evidence>
<evidence type="ECO:0000256" key="3">
    <source>
        <dbReference type="ARBA" id="ARBA00023235"/>
    </source>
</evidence>
<dbReference type="GO" id="GO:0031119">
    <property type="term" value="P:tRNA pseudouridine synthesis"/>
    <property type="evidence" value="ECO:0007669"/>
    <property type="project" value="UniProtKB-UniRule"/>
</dbReference>
<reference evidence="6" key="1">
    <citation type="submission" date="2024-06" db="EMBL/GenBank/DDBJ databases">
        <title>Complete genome of Salinicola endophyticus HNIBRBA4755.</title>
        <authorList>
            <person name="Shin S.Y."/>
            <person name="Kang H."/>
            <person name="Song J."/>
        </authorList>
    </citation>
    <scope>NUCLEOTIDE SEQUENCE</scope>
    <source>
        <strain evidence="6">HNIBRBA4755</strain>
    </source>
</reference>
<organism evidence="6">
    <name type="scientific">Salinicola endophyticus</name>
    <dbReference type="NCBI Taxonomy" id="1949083"/>
    <lineage>
        <taxon>Bacteria</taxon>
        <taxon>Pseudomonadati</taxon>
        <taxon>Pseudomonadota</taxon>
        <taxon>Gammaproteobacteria</taxon>
        <taxon>Oceanospirillales</taxon>
        <taxon>Halomonadaceae</taxon>
        <taxon>Salinicola</taxon>
    </lineage>
</organism>
<dbReference type="PROSITE" id="PS50984">
    <property type="entry name" value="TRUD"/>
    <property type="match status" value="1"/>
</dbReference>
<name>A0AB74UGX5_9GAMM</name>
<feature type="active site" description="Nucleophile" evidence="4">
    <location>
        <position position="85"/>
    </location>
</feature>
<evidence type="ECO:0000256" key="2">
    <source>
        <dbReference type="ARBA" id="ARBA00022694"/>
    </source>
</evidence>
<dbReference type="InterPro" id="IPR020103">
    <property type="entry name" value="PsdUridine_synth_cat_dom_sf"/>
</dbReference>
<dbReference type="InterPro" id="IPR011760">
    <property type="entry name" value="PsdUridine_synth_TruD_insert"/>
</dbReference>
<dbReference type="InterPro" id="IPR020119">
    <property type="entry name" value="PsdUridine_synth_TruD_CS"/>
</dbReference>
<keyword evidence="2 4" id="KW-0819">tRNA processing</keyword>
<protein>
    <recommendedName>
        <fullName evidence="4">tRNA pseudouridine synthase D</fullName>
        <ecNumber evidence="4">5.4.99.27</ecNumber>
    </recommendedName>
    <alternativeName>
        <fullName evidence="4">tRNA pseudouridine(13) synthase</fullName>
    </alternativeName>
    <alternativeName>
        <fullName evidence="4">tRNA pseudouridylate synthase D</fullName>
    </alternativeName>
    <alternativeName>
        <fullName evidence="4">tRNA-uridine isomerase D</fullName>
    </alternativeName>
</protein>
<dbReference type="Pfam" id="PF01142">
    <property type="entry name" value="TruD"/>
    <property type="match status" value="2"/>
</dbReference>
<dbReference type="Gene3D" id="3.30.2340.10">
    <property type="entry name" value="TruD, insertion domain"/>
    <property type="match status" value="1"/>
</dbReference>
<comment type="catalytic activity">
    <reaction evidence="4">
        <text>uridine(13) in tRNA = pseudouridine(13) in tRNA</text>
        <dbReference type="Rhea" id="RHEA:42540"/>
        <dbReference type="Rhea" id="RHEA-COMP:10105"/>
        <dbReference type="Rhea" id="RHEA-COMP:10106"/>
        <dbReference type="ChEBI" id="CHEBI:65314"/>
        <dbReference type="ChEBI" id="CHEBI:65315"/>
        <dbReference type="EC" id="5.4.99.27"/>
    </reaction>
</comment>